<dbReference type="OrthoDB" id="71307at2759"/>
<dbReference type="InterPro" id="IPR036770">
    <property type="entry name" value="Ankyrin_rpt-contain_sf"/>
</dbReference>
<evidence type="ECO:0000256" key="1">
    <source>
        <dbReference type="SAM" id="MobiDB-lite"/>
    </source>
</evidence>
<evidence type="ECO:0000313" key="2">
    <source>
        <dbReference type="EMBL" id="CAH0731093.1"/>
    </source>
</evidence>
<dbReference type="Gene3D" id="1.25.40.20">
    <property type="entry name" value="Ankyrin repeat-containing domain"/>
    <property type="match status" value="1"/>
</dbReference>
<name>A0A8J9VVD9_9NEOP</name>
<dbReference type="Proteomes" id="UP000838878">
    <property type="component" value="Chromosome 9"/>
</dbReference>
<gene>
    <name evidence="2" type="ORF">BINO364_LOCUS16005</name>
</gene>
<dbReference type="SUPFAM" id="SSF48403">
    <property type="entry name" value="Ankyrin repeat"/>
    <property type="match status" value="1"/>
</dbReference>
<keyword evidence="3" id="KW-1185">Reference proteome</keyword>
<sequence length="717" mass="81886">MGSPKVPNVQPHLPMADEKKSIKNIFKRPFQAFFQKDKKKEKVKKKDTINAKIEIPKSVDNNNVTTPVTDILEKFNKLDLEYKDVSDNEDEFNNFSYKIIKDEVRDKRNDSHSSEDSGFAEKCINDNANEFEDQKDKDLVDSFKKLSVDHNQVKDSTEDGKKPKRLQTVAITRGPMYSSKRGDHAKSVHPYKDTSNNVFSEAHKVVCALQTMAGGQVIVNSNIRPAENCSDIETALKLVDMSVTNFAQNSQQEQVDRWQIAQEYVKETDQDKLEDMLSEFISNYDRTNPQITNFPPNKPPTPNPVEEFSNTSHTFDYDIDLPIIDGSFEKPSIFLTPPRSENVPSPMSDSQTSFYPTTDYTLSPDTSSPMHNSDYEKYQDITPIEDYPSCITDNIESDKETDKKKEKSSSMTMKQFKDLQKQIATDFSKKECCQINRKSCKAIFEEHIRKLEIEERKNICYKVANLDFKTAYGVLHHILLNLSNDKDEDINLALFSLICEKVLALRPMLFVNDFGLNILKLAVLRCYTRPLLTRYIVQCIRAVTRSEAYKRTNEHVFSEVDTLGDNLVIACARAGDECADVLSELVRSEDNDIPLFNIHHANTDGYTALHVCCAEHGARAPHAHALHVLLRHAAADLWRGDIKGGDTPLHLAVNSPNCDLTIVMILFQHIDRKEWRRLAHVQNRSSVNPLEYARSAVKSTTRQNYPIEVLDFLKKCR</sequence>
<accession>A0A8J9VVD9</accession>
<proteinExistence type="predicted"/>
<organism evidence="2 3">
    <name type="scientific">Brenthis ino</name>
    <name type="common">lesser marbled fritillary</name>
    <dbReference type="NCBI Taxonomy" id="405034"/>
    <lineage>
        <taxon>Eukaryota</taxon>
        <taxon>Metazoa</taxon>
        <taxon>Ecdysozoa</taxon>
        <taxon>Arthropoda</taxon>
        <taxon>Hexapoda</taxon>
        <taxon>Insecta</taxon>
        <taxon>Pterygota</taxon>
        <taxon>Neoptera</taxon>
        <taxon>Endopterygota</taxon>
        <taxon>Lepidoptera</taxon>
        <taxon>Glossata</taxon>
        <taxon>Ditrysia</taxon>
        <taxon>Papilionoidea</taxon>
        <taxon>Nymphalidae</taxon>
        <taxon>Heliconiinae</taxon>
        <taxon>Argynnini</taxon>
        <taxon>Brenthis</taxon>
    </lineage>
</organism>
<reference evidence="2" key="1">
    <citation type="submission" date="2021-12" db="EMBL/GenBank/DDBJ databases">
        <authorList>
            <person name="Martin H S."/>
        </authorList>
    </citation>
    <scope>NUCLEOTIDE SEQUENCE</scope>
</reference>
<dbReference type="EMBL" id="OV170229">
    <property type="protein sequence ID" value="CAH0731093.1"/>
    <property type="molecule type" value="Genomic_DNA"/>
</dbReference>
<dbReference type="AlphaFoldDB" id="A0A8J9VVD9"/>
<feature type="compositionally biased region" description="Basic and acidic residues" evidence="1">
    <location>
        <begin position="396"/>
        <end position="408"/>
    </location>
</feature>
<evidence type="ECO:0000313" key="3">
    <source>
        <dbReference type="Proteomes" id="UP000838878"/>
    </source>
</evidence>
<feature type="region of interest" description="Disordered" evidence="1">
    <location>
        <begin position="392"/>
        <end position="411"/>
    </location>
</feature>
<feature type="non-terminal residue" evidence="2">
    <location>
        <position position="717"/>
    </location>
</feature>
<protein>
    <submittedName>
        <fullName evidence="2">Uncharacterized protein</fullName>
    </submittedName>
</protein>